<evidence type="ECO:0000256" key="5">
    <source>
        <dbReference type="ARBA" id="ARBA00022691"/>
    </source>
</evidence>
<comment type="catalytic activity">
    <reaction evidence="7">
        <text>adenosine(1518)/adenosine(1519) in 16S rRNA + 4 S-adenosyl-L-methionine = N(6)-dimethyladenosine(1518)/N(6)-dimethyladenosine(1519) in 16S rRNA + 4 S-adenosyl-L-homocysteine + 4 H(+)</text>
        <dbReference type="Rhea" id="RHEA:19609"/>
        <dbReference type="Rhea" id="RHEA-COMP:10232"/>
        <dbReference type="Rhea" id="RHEA-COMP:10233"/>
        <dbReference type="ChEBI" id="CHEBI:15378"/>
        <dbReference type="ChEBI" id="CHEBI:57856"/>
        <dbReference type="ChEBI" id="CHEBI:59789"/>
        <dbReference type="ChEBI" id="CHEBI:74411"/>
        <dbReference type="ChEBI" id="CHEBI:74493"/>
        <dbReference type="EC" id="2.1.1.182"/>
    </reaction>
</comment>
<reference evidence="10 11" key="1">
    <citation type="submission" date="2019-02" db="EMBL/GenBank/DDBJ databases">
        <title>Deep-cultivation of Planctomycetes and their phenomic and genomic characterization uncovers novel biology.</title>
        <authorList>
            <person name="Wiegand S."/>
            <person name="Jogler M."/>
            <person name="Boedeker C."/>
            <person name="Pinto D."/>
            <person name="Vollmers J."/>
            <person name="Rivas-Marin E."/>
            <person name="Kohn T."/>
            <person name="Peeters S.H."/>
            <person name="Heuer A."/>
            <person name="Rast P."/>
            <person name="Oberbeckmann S."/>
            <person name="Bunk B."/>
            <person name="Jeske O."/>
            <person name="Meyerdierks A."/>
            <person name="Storesund J.E."/>
            <person name="Kallscheuer N."/>
            <person name="Luecker S."/>
            <person name="Lage O.M."/>
            <person name="Pohl T."/>
            <person name="Merkel B.J."/>
            <person name="Hornburger P."/>
            <person name="Mueller R.-W."/>
            <person name="Bruemmer F."/>
            <person name="Labrenz M."/>
            <person name="Spormann A.M."/>
            <person name="Op den Camp H."/>
            <person name="Overmann J."/>
            <person name="Amann R."/>
            <person name="Jetten M.S.M."/>
            <person name="Mascher T."/>
            <person name="Medema M.H."/>
            <person name="Devos D.P."/>
            <person name="Kaster A.-K."/>
            <person name="Ovreas L."/>
            <person name="Rohde M."/>
            <person name="Galperin M.Y."/>
            <person name="Jogler C."/>
        </authorList>
    </citation>
    <scope>NUCLEOTIDE SEQUENCE [LARGE SCALE GENOMIC DNA]</scope>
    <source>
        <strain evidence="10 11">Q31a</strain>
    </source>
</reference>
<dbReference type="Gene3D" id="3.40.50.150">
    <property type="entry name" value="Vaccinia Virus protein VP39"/>
    <property type="match status" value="1"/>
</dbReference>
<dbReference type="GO" id="GO:0005829">
    <property type="term" value="C:cytosol"/>
    <property type="evidence" value="ECO:0007669"/>
    <property type="project" value="TreeGrafter"/>
</dbReference>
<evidence type="ECO:0000313" key="11">
    <source>
        <dbReference type="Proteomes" id="UP000318017"/>
    </source>
</evidence>
<evidence type="ECO:0000256" key="7">
    <source>
        <dbReference type="HAMAP-Rule" id="MF_00607"/>
    </source>
</evidence>
<keyword evidence="3 7" id="KW-0489">Methyltransferase</keyword>
<feature type="binding site" evidence="7 8">
    <location>
        <position position="76"/>
    </location>
    <ligand>
        <name>S-adenosyl-L-methionine</name>
        <dbReference type="ChEBI" id="CHEBI:59789"/>
    </ligand>
</feature>
<evidence type="ECO:0000256" key="1">
    <source>
        <dbReference type="ARBA" id="ARBA00022490"/>
    </source>
</evidence>
<sequence>MSERQTLSYLQQRFASSRIQPQTRFGQNFLIDLNLVNLIASTAELGPRDVVLEVGTGMGSLTTIMAAEAGHVVTVEIDHYLAPLAREEFETLDNVTLLEQDALKSKNKLHPQVIETLREKVAQIPGGRIKLVANLPYNVATPIISNLLDMDPWPVRMVTTIQRELAERIVARPRTKDYSALTVWIQAQCQAEIVRIMPPSVFWPPPKVESAILDIRPQKVMRKRIVDPAHFHSLVRGIFIHRRKFLRSALFSAVKDVLTKPEVDQVLAQMELDANTRAEQLTPQQLLDLTDLVRLMAAEKASTPTVEDR</sequence>
<keyword evidence="1 7" id="KW-0963">Cytoplasm</keyword>
<dbReference type="OrthoDB" id="9814755at2"/>
<organism evidence="10 11">
    <name type="scientific">Aureliella helgolandensis</name>
    <dbReference type="NCBI Taxonomy" id="2527968"/>
    <lineage>
        <taxon>Bacteria</taxon>
        <taxon>Pseudomonadati</taxon>
        <taxon>Planctomycetota</taxon>
        <taxon>Planctomycetia</taxon>
        <taxon>Pirellulales</taxon>
        <taxon>Pirellulaceae</taxon>
        <taxon>Aureliella</taxon>
    </lineage>
</organism>
<feature type="binding site" evidence="7 8">
    <location>
        <position position="101"/>
    </location>
    <ligand>
        <name>S-adenosyl-L-methionine</name>
        <dbReference type="ChEBI" id="CHEBI:59789"/>
    </ligand>
</feature>
<dbReference type="GO" id="GO:0003723">
    <property type="term" value="F:RNA binding"/>
    <property type="evidence" value="ECO:0007669"/>
    <property type="project" value="UniProtKB-UniRule"/>
</dbReference>
<dbReference type="RefSeq" id="WP_145082824.1">
    <property type="nucleotide sequence ID" value="NZ_CP036298.1"/>
</dbReference>
<keyword evidence="11" id="KW-1185">Reference proteome</keyword>
<feature type="binding site" evidence="7 8">
    <location>
        <position position="134"/>
    </location>
    <ligand>
        <name>S-adenosyl-L-methionine</name>
        <dbReference type="ChEBI" id="CHEBI:59789"/>
    </ligand>
</feature>
<dbReference type="KEGG" id="ahel:Q31a_49680"/>
<feature type="binding site" evidence="7 8">
    <location>
        <position position="55"/>
    </location>
    <ligand>
        <name>S-adenosyl-L-methionine</name>
        <dbReference type="ChEBI" id="CHEBI:59789"/>
    </ligand>
</feature>
<gene>
    <name evidence="7 10" type="primary">rsmA</name>
    <name evidence="7" type="synonym">ksgA</name>
    <name evidence="10" type="ORF">Q31a_49680</name>
</gene>
<evidence type="ECO:0000256" key="2">
    <source>
        <dbReference type="ARBA" id="ARBA00022552"/>
    </source>
</evidence>
<dbReference type="PROSITE" id="PS01131">
    <property type="entry name" value="RRNA_A_DIMETH"/>
    <property type="match status" value="1"/>
</dbReference>
<comment type="subcellular location">
    <subcellularLocation>
        <location evidence="7">Cytoplasm</location>
    </subcellularLocation>
</comment>
<dbReference type="SMART" id="SM00650">
    <property type="entry name" value="rADc"/>
    <property type="match status" value="1"/>
</dbReference>
<comment type="similarity">
    <text evidence="7">Belongs to the class I-like SAM-binding methyltransferase superfamily. rRNA adenine N(6)-methyltransferase family. RsmA subfamily.</text>
</comment>
<feature type="domain" description="Ribosomal RNA adenine methylase transferase N-terminal" evidence="9">
    <location>
        <begin position="35"/>
        <end position="219"/>
    </location>
</feature>
<dbReference type="InterPro" id="IPR029063">
    <property type="entry name" value="SAM-dependent_MTases_sf"/>
</dbReference>
<keyword evidence="4 7" id="KW-0808">Transferase</keyword>
<dbReference type="HAMAP" id="MF_00607">
    <property type="entry name" value="16SrRNA_methyltr_A"/>
    <property type="match status" value="1"/>
</dbReference>
<keyword evidence="2 7" id="KW-0698">rRNA processing</keyword>
<proteinExistence type="inferred from homology"/>
<keyword evidence="5 7" id="KW-0949">S-adenosyl-L-methionine</keyword>
<evidence type="ECO:0000313" key="10">
    <source>
        <dbReference type="EMBL" id="QDV26594.1"/>
    </source>
</evidence>
<dbReference type="Proteomes" id="UP000318017">
    <property type="component" value="Chromosome"/>
</dbReference>
<dbReference type="SUPFAM" id="SSF53335">
    <property type="entry name" value="S-adenosyl-L-methionine-dependent methyltransferases"/>
    <property type="match status" value="1"/>
</dbReference>
<dbReference type="EMBL" id="CP036298">
    <property type="protein sequence ID" value="QDV26594.1"/>
    <property type="molecule type" value="Genomic_DNA"/>
</dbReference>
<evidence type="ECO:0000256" key="4">
    <source>
        <dbReference type="ARBA" id="ARBA00022679"/>
    </source>
</evidence>
<accession>A0A518GDB6</accession>
<dbReference type="GO" id="GO:0052908">
    <property type="term" value="F:16S rRNA (adenine(1518)-N(6)/adenine(1519)-N(6))-dimethyltransferase activity"/>
    <property type="evidence" value="ECO:0007669"/>
    <property type="project" value="UniProtKB-EC"/>
</dbReference>
<feature type="binding site" evidence="7 8">
    <location>
        <position position="30"/>
    </location>
    <ligand>
        <name>S-adenosyl-L-methionine</name>
        <dbReference type="ChEBI" id="CHEBI:59789"/>
    </ligand>
</feature>
<dbReference type="PROSITE" id="PS51689">
    <property type="entry name" value="SAM_RNA_A_N6_MT"/>
    <property type="match status" value="1"/>
</dbReference>
<feature type="binding site" evidence="7 8">
    <location>
        <position position="28"/>
    </location>
    <ligand>
        <name>S-adenosyl-L-methionine</name>
        <dbReference type="ChEBI" id="CHEBI:59789"/>
    </ligand>
</feature>
<dbReference type="PANTHER" id="PTHR11727:SF7">
    <property type="entry name" value="DIMETHYLADENOSINE TRANSFERASE-RELATED"/>
    <property type="match status" value="1"/>
</dbReference>
<evidence type="ECO:0000256" key="8">
    <source>
        <dbReference type="PROSITE-ProRule" id="PRU01026"/>
    </source>
</evidence>
<dbReference type="InterPro" id="IPR020598">
    <property type="entry name" value="rRNA_Ade_methylase_Trfase_N"/>
</dbReference>
<evidence type="ECO:0000256" key="6">
    <source>
        <dbReference type="ARBA" id="ARBA00022884"/>
    </source>
</evidence>
<dbReference type="InterPro" id="IPR020596">
    <property type="entry name" value="rRNA_Ade_Mease_Trfase_CS"/>
</dbReference>
<comment type="function">
    <text evidence="7">Specifically dimethylates two adjacent adenosines (A1518 and A1519) in the loop of a conserved hairpin near the 3'-end of 16S rRNA in the 30S particle. May play a critical role in biogenesis of 30S subunits.</text>
</comment>
<dbReference type="EC" id="2.1.1.182" evidence="7"/>
<dbReference type="InterPro" id="IPR011530">
    <property type="entry name" value="rRNA_adenine_dimethylase"/>
</dbReference>
<name>A0A518GDB6_9BACT</name>
<evidence type="ECO:0000259" key="9">
    <source>
        <dbReference type="SMART" id="SM00650"/>
    </source>
</evidence>
<dbReference type="NCBIfam" id="TIGR00755">
    <property type="entry name" value="ksgA"/>
    <property type="match status" value="1"/>
</dbReference>
<keyword evidence="6 7" id="KW-0694">RNA-binding</keyword>
<dbReference type="Pfam" id="PF00398">
    <property type="entry name" value="RrnaAD"/>
    <property type="match status" value="1"/>
</dbReference>
<dbReference type="InterPro" id="IPR001737">
    <property type="entry name" value="KsgA/Erm"/>
</dbReference>
<dbReference type="AlphaFoldDB" id="A0A518GDB6"/>
<dbReference type="Gene3D" id="1.10.8.100">
    <property type="entry name" value="Ribosomal RNA adenine dimethylase-like, domain 2"/>
    <property type="match status" value="1"/>
</dbReference>
<dbReference type="PANTHER" id="PTHR11727">
    <property type="entry name" value="DIMETHYLADENOSINE TRANSFERASE"/>
    <property type="match status" value="1"/>
</dbReference>
<evidence type="ECO:0000256" key="3">
    <source>
        <dbReference type="ARBA" id="ARBA00022603"/>
    </source>
</evidence>
<protein>
    <recommendedName>
        <fullName evidence="7">Ribosomal RNA small subunit methyltransferase A</fullName>
        <ecNumber evidence="7">2.1.1.182</ecNumber>
    </recommendedName>
    <alternativeName>
        <fullName evidence="7">16S rRNA (adenine(1518)-N(6)/adenine(1519)-N(6))-dimethyltransferase</fullName>
    </alternativeName>
    <alternativeName>
        <fullName evidence="7">16S rRNA dimethyladenosine transferase</fullName>
    </alternativeName>
    <alternativeName>
        <fullName evidence="7">16S rRNA dimethylase</fullName>
    </alternativeName>
    <alternativeName>
        <fullName evidence="7">S-adenosylmethionine-6-N', N'-adenosyl(rRNA) dimethyltransferase</fullName>
    </alternativeName>
</protein>
<dbReference type="CDD" id="cd02440">
    <property type="entry name" value="AdoMet_MTases"/>
    <property type="match status" value="1"/>
</dbReference>
<dbReference type="InterPro" id="IPR023165">
    <property type="entry name" value="rRNA_Ade_diMease-like_C"/>
</dbReference>